<dbReference type="SUPFAM" id="SSF46689">
    <property type="entry name" value="Homeodomain-like"/>
    <property type="match status" value="1"/>
</dbReference>
<dbReference type="PRINTS" id="PR00455">
    <property type="entry name" value="HTHTETR"/>
</dbReference>
<organism evidence="3">
    <name type="scientific">freshwater metagenome</name>
    <dbReference type="NCBI Taxonomy" id="449393"/>
    <lineage>
        <taxon>unclassified sequences</taxon>
        <taxon>metagenomes</taxon>
        <taxon>ecological metagenomes</taxon>
    </lineage>
</organism>
<dbReference type="GO" id="GO:0003677">
    <property type="term" value="F:DNA binding"/>
    <property type="evidence" value="ECO:0007669"/>
    <property type="project" value="UniProtKB-KW"/>
</dbReference>
<proteinExistence type="predicted"/>
<dbReference type="InterPro" id="IPR036271">
    <property type="entry name" value="Tet_transcr_reg_TetR-rel_C_sf"/>
</dbReference>
<dbReference type="InterPro" id="IPR023772">
    <property type="entry name" value="DNA-bd_HTH_TetR-type_CS"/>
</dbReference>
<dbReference type="PROSITE" id="PS01081">
    <property type="entry name" value="HTH_TETR_1"/>
    <property type="match status" value="1"/>
</dbReference>
<gene>
    <name evidence="3" type="ORF">UFOPK1820_00437</name>
</gene>
<evidence type="ECO:0000313" key="3">
    <source>
        <dbReference type="EMBL" id="CAB4596284.1"/>
    </source>
</evidence>
<feature type="domain" description="HTH tetR-type" evidence="2">
    <location>
        <begin position="33"/>
        <end position="93"/>
    </location>
</feature>
<dbReference type="Pfam" id="PF17932">
    <property type="entry name" value="TetR_C_24"/>
    <property type="match status" value="1"/>
</dbReference>
<evidence type="ECO:0000256" key="1">
    <source>
        <dbReference type="ARBA" id="ARBA00023125"/>
    </source>
</evidence>
<accession>A0A6J6GAT3</accession>
<dbReference type="InterPro" id="IPR001647">
    <property type="entry name" value="HTH_TetR"/>
</dbReference>
<dbReference type="InterPro" id="IPR050624">
    <property type="entry name" value="HTH-type_Tx_Regulator"/>
</dbReference>
<protein>
    <submittedName>
        <fullName evidence="3">Unannotated protein</fullName>
    </submittedName>
</protein>
<dbReference type="InterPro" id="IPR009057">
    <property type="entry name" value="Homeodomain-like_sf"/>
</dbReference>
<dbReference type="SUPFAM" id="SSF48498">
    <property type="entry name" value="Tetracyclin repressor-like, C-terminal domain"/>
    <property type="match status" value="1"/>
</dbReference>
<dbReference type="InterPro" id="IPR041490">
    <property type="entry name" value="KstR2_TetR_C"/>
</dbReference>
<dbReference type="PANTHER" id="PTHR43479:SF11">
    <property type="entry name" value="ACREF_ENVCD OPERON REPRESSOR-RELATED"/>
    <property type="match status" value="1"/>
</dbReference>
<dbReference type="Gene3D" id="1.10.10.60">
    <property type="entry name" value="Homeodomain-like"/>
    <property type="match status" value="1"/>
</dbReference>
<dbReference type="Pfam" id="PF00440">
    <property type="entry name" value="TetR_N"/>
    <property type="match status" value="1"/>
</dbReference>
<sequence>MSKVITTRGGFIASGVSAERRAAMETSPTSKATRTRQNILTAARIAFNQHGFTHTTIEHIITQADVARGSFYTYFESKIDVFRHLAGLIDREIARDVVSFERKRSGNPIDNLRISNRNYLTVVRRNADLYRLVDEASAHDHDVRKNRLLSRQQHISRVSASIKRWQTSGWADQSIDPALTAAALVSMLSGFAQWLNVGGDTYDDDEAETTLTDIWIRACGLHDPTGS</sequence>
<keyword evidence="1" id="KW-0238">DNA-binding</keyword>
<dbReference type="PANTHER" id="PTHR43479">
    <property type="entry name" value="ACREF/ENVCD OPERON REPRESSOR-RELATED"/>
    <property type="match status" value="1"/>
</dbReference>
<dbReference type="AlphaFoldDB" id="A0A6J6GAT3"/>
<dbReference type="PROSITE" id="PS50977">
    <property type="entry name" value="HTH_TETR_2"/>
    <property type="match status" value="1"/>
</dbReference>
<name>A0A6J6GAT3_9ZZZZ</name>
<evidence type="ECO:0000259" key="2">
    <source>
        <dbReference type="PROSITE" id="PS50977"/>
    </source>
</evidence>
<dbReference type="EMBL" id="CAEZUK010000050">
    <property type="protein sequence ID" value="CAB4596284.1"/>
    <property type="molecule type" value="Genomic_DNA"/>
</dbReference>
<reference evidence="3" key="1">
    <citation type="submission" date="2020-05" db="EMBL/GenBank/DDBJ databases">
        <authorList>
            <person name="Chiriac C."/>
            <person name="Salcher M."/>
            <person name="Ghai R."/>
            <person name="Kavagutti S V."/>
        </authorList>
    </citation>
    <scope>NUCLEOTIDE SEQUENCE</scope>
</reference>
<dbReference type="Gene3D" id="1.10.357.10">
    <property type="entry name" value="Tetracycline Repressor, domain 2"/>
    <property type="match status" value="1"/>
</dbReference>